<reference evidence="1" key="1">
    <citation type="submission" date="2021-11" db="EMBL/GenBank/DDBJ databases">
        <title>BS-T2-15 a new species belonging to the Comamonadaceae family isolated from the soil of a French oak forest.</title>
        <authorList>
            <person name="Mieszkin S."/>
            <person name="Alain K."/>
        </authorList>
    </citation>
    <scope>NUCLEOTIDE SEQUENCE</scope>
    <source>
        <strain evidence="1">BS-T2-15</strain>
    </source>
</reference>
<proteinExistence type="predicted"/>
<keyword evidence="2" id="KW-1185">Reference proteome</keyword>
<organism evidence="1 2">
    <name type="scientific">Scleromatobacter humisilvae</name>
    <dbReference type="NCBI Taxonomy" id="2897159"/>
    <lineage>
        <taxon>Bacteria</taxon>
        <taxon>Pseudomonadati</taxon>
        <taxon>Pseudomonadota</taxon>
        <taxon>Betaproteobacteria</taxon>
        <taxon>Burkholderiales</taxon>
        <taxon>Sphaerotilaceae</taxon>
        <taxon>Scleromatobacter</taxon>
    </lineage>
</organism>
<name>A0A9X1YNK7_9BURK</name>
<accession>A0A9X1YNK7</accession>
<evidence type="ECO:0008006" key="3">
    <source>
        <dbReference type="Google" id="ProtNLM"/>
    </source>
</evidence>
<dbReference type="Proteomes" id="UP001139353">
    <property type="component" value="Unassembled WGS sequence"/>
</dbReference>
<gene>
    <name evidence="1" type="ORF">LPC04_26690</name>
</gene>
<dbReference type="AlphaFoldDB" id="A0A9X1YNK7"/>
<protein>
    <recommendedName>
        <fullName evidence="3">DUF1232 domain-containing protein</fullName>
    </recommendedName>
</protein>
<evidence type="ECO:0000313" key="2">
    <source>
        <dbReference type="Proteomes" id="UP001139353"/>
    </source>
</evidence>
<dbReference type="EMBL" id="JAJLJH010000013">
    <property type="protein sequence ID" value="MCK9689321.1"/>
    <property type="molecule type" value="Genomic_DNA"/>
</dbReference>
<comment type="caution">
    <text evidence="1">The sequence shown here is derived from an EMBL/GenBank/DDBJ whole genome shotgun (WGS) entry which is preliminary data.</text>
</comment>
<evidence type="ECO:0000313" key="1">
    <source>
        <dbReference type="EMBL" id="MCK9689321.1"/>
    </source>
</evidence>
<sequence length="82" mass="9277">MRRLFLFWRQGGRDLRLLWRALQHPDRPAWLLPATVLLAFFALDPLSLAMPMLGAVDDLVLLPLALRALLSALPQHLKSPQG</sequence>
<dbReference type="RefSeq" id="WP_275685370.1">
    <property type="nucleotide sequence ID" value="NZ_JAJLJH010000013.1"/>
</dbReference>